<sequence length="131" mass="15004">MDQGELERRSTNLFGDALWMPIYVLKLGIVNKMKEGDSWADRYCCVLAKALKQEGKKPSTKTHKSQHLVTPCVHVLQQKHRHIALKNSKLRKYGGIAKLLSKRMKEDKEKCQEQIAKSHKLSSPRAFTSES</sequence>
<feature type="non-terminal residue" evidence="2">
    <location>
        <position position="131"/>
    </location>
</feature>
<proteinExistence type="predicted"/>
<organism evidence="2 3">
    <name type="scientific">Neotoma lepida</name>
    <name type="common">Desert woodrat</name>
    <dbReference type="NCBI Taxonomy" id="56216"/>
    <lineage>
        <taxon>Eukaryota</taxon>
        <taxon>Metazoa</taxon>
        <taxon>Chordata</taxon>
        <taxon>Craniata</taxon>
        <taxon>Vertebrata</taxon>
        <taxon>Euteleostomi</taxon>
        <taxon>Mammalia</taxon>
        <taxon>Eutheria</taxon>
        <taxon>Euarchontoglires</taxon>
        <taxon>Glires</taxon>
        <taxon>Rodentia</taxon>
        <taxon>Myomorpha</taxon>
        <taxon>Muroidea</taxon>
        <taxon>Cricetidae</taxon>
        <taxon>Neotominae</taxon>
        <taxon>Neotoma</taxon>
    </lineage>
</organism>
<protein>
    <submittedName>
        <fullName evidence="2">Uncharacterized protein</fullName>
    </submittedName>
</protein>
<dbReference type="STRING" id="56216.A0A1A6GTM0"/>
<comment type="caution">
    <text evidence="2">The sequence shown here is derived from an EMBL/GenBank/DDBJ whole genome shotgun (WGS) entry which is preliminary data.</text>
</comment>
<name>A0A1A6GTM0_NEOLE</name>
<evidence type="ECO:0000313" key="2">
    <source>
        <dbReference type="EMBL" id="OBS69673.1"/>
    </source>
</evidence>
<evidence type="ECO:0000313" key="3">
    <source>
        <dbReference type="Proteomes" id="UP000092124"/>
    </source>
</evidence>
<keyword evidence="3" id="KW-1185">Reference proteome</keyword>
<dbReference type="AlphaFoldDB" id="A0A1A6GTM0"/>
<gene>
    <name evidence="2" type="ORF">A6R68_01786</name>
</gene>
<dbReference type="Proteomes" id="UP000092124">
    <property type="component" value="Unassembled WGS sequence"/>
</dbReference>
<accession>A0A1A6GTM0</accession>
<reference evidence="2 3" key="1">
    <citation type="submission" date="2016-06" db="EMBL/GenBank/DDBJ databases">
        <title>The Draft Genome Sequence and Annotation of the Desert Woodrat Neotoma lepida.</title>
        <authorList>
            <person name="Campbell M."/>
            <person name="Oakeson K.F."/>
            <person name="Yandell M."/>
            <person name="Halpert J.R."/>
            <person name="Dearing D."/>
        </authorList>
    </citation>
    <scope>NUCLEOTIDE SEQUENCE [LARGE SCALE GENOMIC DNA]</scope>
    <source>
        <strain evidence="2">417</strain>
        <tissue evidence="2">Liver</tissue>
    </source>
</reference>
<evidence type="ECO:0000256" key="1">
    <source>
        <dbReference type="SAM" id="MobiDB-lite"/>
    </source>
</evidence>
<feature type="region of interest" description="Disordered" evidence="1">
    <location>
        <begin position="111"/>
        <end position="131"/>
    </location>
</feature>
<dbReference type="EMBL" id="LZPO01067431">
    <property type="protein sequence ID" value="OBS69673.1"/>
    <property type="molecule type" value="Genomic_DNA"/>
</dbReference>
<dbReference type="Gene3D" id="1.20.5.2650">
    <property type="match status" value="1"/>
</dbReference>